<feature type="region of interest" description="Disordered" evidence="1">
    <location>
        <begin position="52"/>
        <end position="101"/>
    </location>
</feature>
<dbReference type="PANTHER" id="PTHR34404">
    <property type="entry name" value="REGULATORY PROTEIN, FMDB FAMILY"/>
    <property type="match status" value="1"/>
</dbReference>
<dbReference type="Proteomes" id="UP000053467">
    <property type="component" value="Unassembled WGS sequence"/>
</dbReference>
<evidence type="ECO:0000259" key="2">
    <source>
        <dbReference type="SMART" id="SM00834"/>
    </source>
</evidence>
<feature type="domain" description="Putative regulatory protein FmdB zinc ribbon" evidence="2">
    <location>
        <begin position="1"/>
        <end position="41"/>
    </location>
</feature>
<evidence type="ECO:0000313" key="4">
    <source>
        <dbReference type="Proteomes" id="UP000053467"/>
    </source>
</evidence>
<dbReference type="AlphaFoldDB" id="A0A101HZL3"/>
<evidence type="ECO:0000256" key="1">
    <source>
        <dbReference type="SAM" id="MobiDB-lite"/>
    </source>
</evidence>
<gene>
    <name evidence="3" type="ORF">XE03_1743</name>
</gene>
<name>A0A101HZL3_UNCT6</name>
<dbReference type="EMBL" id="LGGX01000031">
    <property type="protein sequence ID" value="KUK86041.1"/>
    <property type="molecule type" value="Genomic_DNA"/>
</dbReference>
<proteinExistence type="predicted"/>
<organism evidence="3 4">
    <name type="scientific">candidate division TA06 bacterium 34_109</name>
    <dbReference type="NCBI Taxonomy" id="1635277"/>
    <lineage>
        <taxon>Bacteria</taxon>
        <taxon>Bacteria division TA06</taxon>
    </lineage>
</organism>
<dbReference type="NCBIfam" id="TIGR02605">
    <property type="entry name" value="CxxC_CxxC_SSSS"/>
    <property type="match status" value="1"/>
</dbReference>
<dbReference type="PANTHER" id="PTHR34404:SF2">
    <property type="entry name" value="CONSERVED SERINE RICH PROTEIN"/>
    <property type="match status" value="1"/>
</dbReference>
<feature type="compositionally biased region" description="Basic and acidic residues" evidence="1">
    <location>
        <begin position="56"/>
        <end position="101"/>
    </location>
</feature>
<sequence>MPTYEYQCKKCSYIFEKFQAITDPPLRECPKCNGEVFRLISKNGSFILKGSGFYSTDHRRTNLPKEKLSSSPDKTTKKDSESSLDKAKPVAENTQKETTHV</sequence>
<protein>
    <submittedName>
        <fullName evidence="3">Regulatory protein, FmdB family</fullName>
    </submittedName>
</protein>
<dbReference type="Pfam" id="PF09723">
    <property type="entry name" value="Zn_ribbon_8"/>
    <property type="match status" value="1"/>
</dbReference>
<reference evidence="4" key="1">
    <citation type="journal article" date="2015" name="MBio">
        <title>Genome-Resolved Metagenomic Analysis Reveals Roles for Candidate Phyla and Other Microbial Community Members in Biogeochemical Transformations in Oil Reservoirs.</title>
        <authorList>
            <person name="Hu P."/>
            <person name="Tom L."/>
            <person name="Singh A."/>
            <person name="Thomas B.C."/>
            <person name="Baker B.J."/>
            <person name="Piceno Y.M."/>
            <person name="Andersen G.L."/>
            <person name="Banfield J.F."/>
        </authorList>
    </citation>
    <scope>NUCLEOTIDE SEQUENCE [LARGE SCALE GENOMIC DNA]</scope>
</reference>
<accession>A0A101HZL3</accession>
<evidence type="ECO:0000313" key="3">
    <source>
        <dbReference type="EMBL" id="KUK86041.1"/>
    </source>
</evidence>
<dbReference type="InterPro" id="IPR013429">
    <property type="entry name" value="Regulatory_FmdB_Zinc_ribbon"/>
</dbReference>
<comment type="caution">
    <text evidence="3">The sequence shown here is derived from an EMBL/GenBank/DDBJ whole genome shotgun (WGS) entry which is preliminary data.</text>
</comment>
<dbReference type="SMART" id="SM00834">
    <property type="entry name" value="CxxC_CXXC_SSSS"/>
    <property type="match status" value="1"/>
</dbReference>